<reference evidence="8" key="1">
    <citation type="submission" date="2016-11" db="UniProtKB">
        <authorList>
            <consortium name="WormBaseParasite"/>
        </authorList>
    </citation>
    <scope>IDENTIFICATION</scope>
</reference>
<dbReference type="Proteomes" id="UP000095287">
    <property type="component" value="Unplaced"/>
</dbReference>
<feature type="transmembrane region" description="Helical" evidence="6">
    <location>
        <begin position="225"/>
        <end position="247"/>
    </location>
</feature>
<accession>A0A1I8ATQ3</accession>
<feature type="transmembrane region" description="Helical" evidence="6">
    <location>
        <begin position="159"/>
        <end position="181"/>
    </location>
</feature>
<sequence>ELCFQAANVLMVRIPFSGLFNEFIKETPSIKTGAVPTIGQFFTYYTFYASAYSFVLISLNRLIIIVFQKSYRLVSVTANYKKRVFPLRNTGIGRFLSFSSSPLYCPLPSRGISPSVAPSSSSSKAPSSPTTTKSSELLVAATSFAKHLPIQIQNSRFTVYNVIIVSVFTATVNAVIIVHIVKNRTKRNDWVEIKLFFLTVANFICQCIHCAFQTLAYLGVCYDCFATIFMVHPFLVDFTCFLNPWFLMMTSTAFRQSARELLSCGKKSVVRINVQRITISDHP</sequence>
<feature type="transmembrane region" description="Helical" evidence="6">
    <location>
        <begin position="193"/>
        <end position="219"/>
    </location>
</feature>
<keyword evidence="7" id="KW-1185">Reference proteome</keyword>
<keyword evidence="5 6" id="KW-0472">Membrane</keyword>
<evidence type="ECO:0000256" key="4">
    <source>
        <dbReference type="ARBA" id="ARBA00022989"/>
    </source>
</evidence>
<comment type="similarity">
    <text evidence="2 6">Belongs to the nematode receptor-like protein srg family.</text>
</comment>
<dbReference type="Pfam" id="PF02118">
    <property type="entry name" value="Srg"/>
    <property type="match status" value="1"/>
</dbReference>
<protein>
    <recommendedName>
        <fullName evidence="6">Serpentine receptor class gamma</fullName>
    </recommendedName>
</protein>
<organism evidence="7 8">
    <name type="scientific">Steinernema glaseri</name>
    <dbReference type="NCBI Taxonomy" id="37863"/>
    <lineage>
        <taxon>Eukaryota</taxon>
        <taxon>Metazoa</taxon>
        <taxon>Ecdysozoa</taxon>
        <taxon>Nematoda</taxon>
        <taxon>Chromadorea</taxon>
        <taxon>Rhabditida</taxon>
        <taxon>Tylenchina</taxon>
        <taxon>Panagrolaimomorpha</taxon>
        <taxon>Strongyloidoidea</taxon>
        <taxon>Steinernematidae</taxon>
        <taxon>Steinernema</taxon>
    </lineage>
</organism>
<evidence type="ECO:0000256" key="1">
    <source>
        <dbReference type="ARBA" id="ARBA00004141"/>
    </source>
</evidence>
<keyword evidence="4 6" id="KW-1133">Transmembrane helix</keyword>
<dbReference type="AlphaFoldDB" id="A0A1I8ATQ3"/>
<evidence type="ECO:0000256" key="6">
    <source>
        <dbReference type="RuleBase" id="RU280813"/>
    </source>
</evidence>
<evidence type="ECO:0000313" key="7">
    <source>
        <dbReference type="Proteomes" id="UP000095287"/>
    </source>
</evidence>
<dbReference type="InterPro" id="IPR003839">
    <property type="entry name" value="7TM_GPCR_serpentine_rcpt_Sru"/>
</dbReference>
<comment type="subcellular location">
    <subcellularLocation>
        <location evidence="1">Membrane</location>
        <topology evidence="1">Multi-pass membrane protein</topology>
    </subcellularLocation>
</comment>
<evidence type="ECO:0000256" key="2">
    <source>
        <dbReference type="ARBA" id="ARBA00005692"/>
    </source>
</evidence>
<dbReference type="GO" id="GO:0007606">
    <property type="term" value="P:sensory perception of chemical stimulus"/>
    <property type="evidence" value="ECO:0007669"/>
    <property type="project" value="UniProtKB-UniRule"/>
</dbReference>
<dbReference type="GO" id="GO:0016020">
    <property type="term" value="C:membrane"/>
    <property type="evidence" value="ECO:0007669"/>
    <property type="project" value="UniProtKB-SubCell"/>
</dbReference>
<evidence type="ECO:0000313" key="8">
    <source>
        <dbReference type="WBParaSite" id="L893_g8787.t1"/>
    </source>
</evidence>
<name>A0A1I8ATQ3_9BILA</name>
<dbReference type="GO" id="GO:0004888">
    <property type="term" value="F:transmembrane signaling receptor activity"/>
    <property type="evidence" value="ECO:0007669"/>
    <property type="project" value="InterPro"/>
</dbReference>
<dbReference type="Gene3D" id="1.20.1070.10">
    <property type="entry name" value="Rhodopsin 7-helix transmembrane proteins"/>
    <property type="match status" value="1"/>
</dbReference>
<dbReference type="SUPFAM" id="SSF81321">
    <property type="entry name" value="Family A G protein-coupled receptor-like"/>
    <property type="match status" value="1"/>
</dbReference>
<comment type="caution">
    <text evidence="6">Lacks conserved residue(s) required for the propagation of feature annotation.</text>
</comment>
<proteinExistence type="inferred from homology"/>
<dbReference type="Pfam" id="PF10322">
    <property type="entry name" value="7TM_GPCR_Sru"/>
    <property type="match status" value="1"/>
</dbReference>
<dbReference type="InterPro" id="IPR000609">
    <property type="entry name" value="7TM_GPCR_serpentine_rcpt_Srg"/>
</dbReference>
<keyword evidence="3 6" id="KW-0812">Transmembrane</keyword>
<evidence type="ECO:0000256" key="5">
    <source>
        <dbReference type="ARBA" id="ARBA00023136"/>
    </source>
</evidence>
<evidence type="ECO:0000256" key="3">
    <source>
        <dbReference type="ARBA" id="ARBA00022692"/>
    </source>
</evidence>
<dbReference type="WBParaSite" id="L893_g8787.t1">
    <property type="protein sequence ID" value="L893_g8787.t1"/>
    <property type="gene ID" value="L893_g8787"/>
</dbReference>